<organism evidence="1">
    <name type="scientific">hydrothermal vent metagenome</name>
    <dbReference type="NCBI Taxonomy" id="652676"/>
    <lineage>
        <taxon>unclassified sequences</taxon>
        <taxon>metagenomes</taxon>
        <taxon>ecological metagenomes</taxon>
    </lineage>
</organism>
<name>A0A3B0XIP4_9ZZZZ</name>
<proteinExistence type="predicted"/>
<protein>
    <submittedName>
        <fullName evidence="1">Uncharacterized protein</fullName>
    </submittedName>
</protein>
<dbReference type="InterPro" id="IPR012434">
    <property type="entry name" value="DUF1631"/>
</dbReference>
<evidence type="ECO:0000313" key="1">
    <source>
        <dbReference type="EMBL" id="VAW63202.1"/>
    </source>
</evidence>
<gene>
    <name evidence="1" type="ORF">MNBD_GAMMA11-2318</name>
</gene>
<dbReference type="Pfam" id="PF07793">
    <property type="entry name" value="DUF1631"/>
    <property type="match status" value="2"/>
</dbReference>
<reference evidence="1" key="1">
    <citation type="submission" date="2018-06" db="EMBL/GenBank/DDBJ databases">
        <authorList>
            <person name="Zhirakovskaya E."/>
        </authorList>
    </citation>
    <scope>NUCLEOTIDE SEQUENCE</scope>
</reference>
<dbReference type="EMBL" id="UOFG01000196">
    <property type="protein sequence ID" value="VAW63202.1"/>
    <property type="molecule type" value="Genomic_DNA"/>
</dbReference>
<sequence>MTDKLSNFITHLFDAISSDPAMPAELKISLLRLQLPVHKLSLTDPYFMSNEKHPARRTLFIARRLSGAAQNDPSLISKIDLVLSALIQSTPNSTNFAQTNQRLLQLLKETASSTPEQKPAQANTTTDTLKQQFNRKIKMCIQGHQIPSSCQHLVLKLWPNALLHLFKTHGDQSPHWANSVTLFCKLLESIQPIISIDQYRHLKDTFMDTVRKNNNTLLRYYQNSAIEPDIKALISYYNNVLGSTHYATEHTADTSMSLLDKISSLPAEIKPGIWCEIYIDEITPARRLRLSLINIETGTLIFVNRKGIKKVEKDAFVFSEELKHGLSRVYNYDALFSKPSSKAEYQKIG</sequence>
<dbReference type="AlphaFoldDB" id="A0A3B0XIP4"/>
<accession>A0A3B0XIP4</accession>